<protein>
    <submittedName>
        <fullName evidence="6">RNA polymerase sigma factor</fullName>
        <ecNumber evidence="6">2.7.7.6</ecNumber>
    </submittedName>
</protein>
<dbReference type="PANTHER" id="PTHR43133:SF64">
    <property type="entry name" value="ECF SIGMA FACTOR"/>
    <property type="match status" value="1"/>
</dbReference>
<dbReference type="InterPro" id="IPR013324">
    <property type="entry name" value="RNA_pol_sigma_r3/r4-like"/>
</dbReference>
<dbReference type="Pfam" id="PF08281">
    <property type="entry name" value="Sigma70_r4_2"/>
    <property type="match status" value="1"/>
</dbReference>
<keyword evidence="2" id="KW-0805">Transcription regulation</keyword>
<keyword evidence="7" id="KW-1185">Reference proteome</keyword>
<dbReference type="InterPro" id="IPR014284">
    <property type="entry name" value="RNA_pol_sigma-70_dom"/>
</dbReference>
<feature type="domain" description="RNA polymerase sigma factor 70 region 4 type 2" evidence="5">
    <location>
        <begin position="139"/>
        <end position="188"/>
    </location>
</feature>
<keyword evidence="3" id="KW-0731">Sigma factor</keyword>
<dbReference type="Gene3D" id="1.10.10.10">
    <property type="entry name" value="Winged helix-like DNA-binding domain superfamily/Winged helix DNA-binding domain"/>
    <property type="match status" value="1"/>
</dbReference>
<dbReference type="InterPro" id="IPR036388">
    <property type="entry name" value="WH-like_DNA-bd_sf"/>
</dbReference>
<dbReference type="EMBL" id="CP104694">
    <property type="protein sequence ID" value="UXI69119.1"/>
    <property type="molecule type" value="Genomic_DNA"/>
</dbReference>
<evidence type="ECO:0000313" key="6">
    <source>
        <dbReference type="EMBL" id="UXI69119.1"/>
    </source>
</evidence>
<name>A0ABY6BGX8_9GAMM</name>
<dbReference type="InterPro" id="IPR013325">
    <property type="entry name" value="RNA_pol_sigma_r2"/>
</dbReference>
<comment type="similarity">
    <text evidence="1">Belongs to the sigma-70 factor family. ECF subfamily.</text>
</comment>
<accession>A0ABY6BGX8</accession>
<evidence type="ECO:0000259" key="5">
    <source>
        <dbReference type="Pfam" id="PF08281"/>
    </source>
</evidence>
<gene>
    <name evidence="6" type="ORF">N4264_05570</name>
</gene>
<keyword evidence="6" id="KW-0808">Transferase</keyword>
<organism evidence="6 7">
    <name type="scientific">Tahibacter amnicola</name>
    <dbReference type="NCBI Taxonomy" id="2976241"/>
    <lineage>
        <taxon>Bacteria</taxon>
        <taxon>Pseudomonadati</taxon>
        <taxon>Pseudomonadota</taxon>
        <taxon>Gammaproteobacteria</taxon>
        <taxon>Lysobacterales</taxon>
        <taxon>Rhodanobacteraceae</taxon>
        <taxon>Tahibacter</taxon>
    </lineage>
</organism>
<evidence type="ECO:0000256" key="2">
    <source>
        <dbReference type="ARBA" id="ARBA00023015"/>
    </source>
</evidence>
<dbReference type="EC" id="2.7.7.6" evidence="6"/>
<dbReference type="InterPro" id="IPR013249">
    <property type="entry name" value="RNA_pol_sigma70_r4_t2"/>
</dbReference>
<keyword evidence="6" id="KW-0548">Nucleotidyltransferase</keyword>
<evidence type="ECO:0000256" key="3">
    <source>
        <dbReference type="ARBA" id="ARBA00023082"/>
    </source>
</evidence>
<evidence type="ECO:0000256" key="4">
    <source>
        <dbReference type="ARBA" id="ARBA00023163"/>
    </source>
</evidence>
<dbReference type="NCBIfam" id="NF006550">
    <property type="entry name" value="PRK09047.1"/>
    <property type="match status" value="1"/>
</dbReference>
<dbReference type="InterPro" id="IPR039425">
    <property type="entry name" value="RNA_pol_sigma-70-like"/>
</dbReference>
<dbReference type="SUPFAM" id="SSF88946">
    <property type="entry name" value="Sigma2 domain of RNA polymerase sigma factors"/>
    <property type="match status" value="1"/>
</dbReference>
<evidence type="ECO:0000313" key="7">
    <source>
        <dbReference type="Proteomes" id="UP001064632"/>
    </source>
</evidence>
<dbReference type="Proteomes" id="UP001064632">
    <property type="component" value="Chromosome"/>
</dbReference>
<dbReference type="PANTHER" id="PTHR43133">
    <property type="entry name" value="RNA POLYMERASE ECF-TYPE SIGMA FACTO"/>
    <property type="match status" value="1"/>
</dbReference>
<sequence>MIGTRVDGTRWMQAEDGELADARVRLDHFLRGVERRALRMAELSVGDKDEALDVVQDSMLAFVRNYATKPAAEWPPLFHRVLDSRLTDWHRRSTVRGRWLAFLRPARDDDDDSDLLADIPDPGEVGPLARLAGADAGAALDGALKALPLRQRQAFLLRIWEGLDVADTATAMRCSEGSVKTHLWRALNSLRVTLEEHR</sequence>
<dbReference type="NCBIfam" id="TIGR02937">
    <property type="entry name" value="sigma70-ECF"/>
    <property type="match status" value="1"/>
</dbReference>
<proteinExistence type="inferred from homology"/>
<dbReference type="GO" id="GO:0003899">
    <property type="term" value="F:DNA-directed RNA polymerase activity"/>
    <property type="evidence" value="ECO:0007669"/>
    <property type="project" value="UniProtKB-EC"/>
</dbReference>
<evidence type="ECO:0000256" key="1">
    <source>
        <dbReference type="ARBA" id="ARBA00010641"/>
    </source>
</evidence>
<dbReference type="RefSeq" id="WP_261696077.1">
    <property type="nucleotide sequence ID" value="NZ_CP104694.1"/>
</dbReference>
<keyword evidence="4" id="KW-0804">Transcription</keyword>
<dbReference type="SUPFAM" id="SSF88659">
    <property type="entry name" value="Sigma3 and sigma4 domains of RNA polymerase sigma factors"/>
    <property type="match status" value="1"/>
</dbReference>
<reference evidence="6" key="1">
    <citation type="submission" date="2022-09" db="EMBL/GenBank/DDBJ databases">
        <title>Tahibacter sp. nov., isolated from a fresh water.</title>
        <authorList>
            <person name="Baek J.H."/>
            <person name="Lee J.K."/>
            <person name="Kim J.M."/>
            <person name="Jeon C.O."/>
        </authorList>
    </citation>
    <scope>NUCLEOTIDE SEQUENCE</scope>
    <source>
        <strain evidence="6">W38</strain>
    </source>
</reference>